<sequence length="313" mass="34122">MTEGTEDGWVLVAKAGSRDRADLADLSLVLSAVGIDQQIDRHNGVILTRKRDADQAMQELRAFREENRYWPPPPSAVRPIVRTDNPPTLLMFGGLIIFYWLTGPWLTANPWFKAGAVDSRAILEQGEWWRLVTALTLHADQLHLVGNCVIGGVIVHLLCKATGYGMGWLTLLPAAMTGNFLNIILRDTPHYSVGFSTAVFAAVGILCGRQLNNKASTIVRQMVLPLGAGAGLLAMLGSEGERTDFGAHLFGLACGLICGLLLQLTDLDLLGSRRWLQLFLFLVSLFLIVLCWLLATGGEYPVFPADALSGISR</sequence>
<feature type="transmembrane region" description="Helical" evidence="7">
    <location>
        <begin position="166"/>
        <end position="185"/>
    </location>
</feature>
<comment type="similarity">
    <text evidence="2">Belongs to the peptidase S54 family.</text>
</comment>
<dbReference type="Pfam" id="PF01694">
    <property type="entry name" value="Rhomboid"/>
    <property type="match status" value="1"/>
</dbReference>
<keyword evidence="3 7" id="KW-0812">Transmembrane</keyword>
<dbReference type="Proteomes" id="UP000286862">
    <property type="component" value="Unassembled WGS sequence"/>
</dbReference>
<keyword evidence="9" id="KW-0645">Protease</keyword>
<feature type="domain" description="Peptidase S54 rhomboid" evidence="8">
    <location>
        <begin position="126"/>
        <end position="262"/>
    </location>
</feature>
<dbReference type="InterPro" id="IPR050925">
    <property type="entry name" value="Rhomboid_protease_S54"/>
</dbReference>
<feature type="transmembrane region" description="Helical" evidence="7">
    <location>
        <begin position="88"/>
        <end position="106"/>
    </location>
</feature>
<keyword evidence="4" id="KW-0378">Hydrolase</keyword>
<dbReference type="AlphaFoldDB" id="A0A3S3QDY3"/>
<dbReference type="GO" id="GO:0004252">
    <property type="term" value="F:serine-type endopeptidase activity"/>
    <property type="evidence" value="ECO:0007669"/>
    <property type="project" value="InterPro"/>
</dbReference>
<evidence type="ECO:0000256" key="4">
    <source>
        <dbReference type="ARBA" id="ARBA00022801"/>
    </source>
</evidence>
<name>A0A3S3QDY3_9BACT</name>
<dbReference type="InterPro" id="IPR035952">
    <property type="entry name" value="Rhomboid-like_sf"/>
</dbReference>
<accession>A0A3S3QDY3</accession>
<evidence type="ECO:0000256" key="5">
    <source>
        <dbReference type="ARBA" id="ARBA00022989"/>
    </source>
</evidence>
<dbReference type="Gene3D" id="1.20.1540.10">
    <property type="entry name" value="Rhomboid-like"/>
    <property type="match status" value="1"/>
</dbReference>
<protein>
    <submittedName>
        <fullName evidence="9">Membrane associated serine protease, rhomboid family</fullName>
    </submittedName>
</protein>
<dbReference type="GO" id="GO:0016020">
    <property type="term" value="C:membrane"/>
    <property type="evidence" value="ECO:0007669"/>
    <property type="project" value="UniProtKB-SubCell"/>
</dbReference>
<dbReference type="PANTHER" id="PTHR43731:SF14">
    <property type="entry name" value="PRESENILIN-ASSOCIATED RHOMBOID-LIKE PROTEIN, MITOCHONDRIAL"/>
    <property type="match status" value="1"/>
</dbReference>
<evidence type="ECO:0000256" key="1">
    <source>
        <dbReference type="ARBA" id="ARBA00004141"/>
    </source>
</evidence>
<feature type="transmembrane region" description="Helical" evidence="7">
    <location>
        <begin position="191"/>
        <end position="211"/>
    </location>
</feature>
<evidence type="ECO:0000313" key="10">
    <source>
        <dbReference type="Proteomes" id="UP000286862"/>
    </source>
</evidence>
<feature type="transmembrane region" description="Helical" evidence="7">
    <location>
        <begin position="276"/>
        <end position="295"/>
    </location>
</feature>
<evidence type="ECO:0000259" key="8">
    <source>
        <dbReference type="Pfam" id="PF01694"/>
    </source>
</evidence>
<comment type="subcellular location">
    <subcellularLocation>
        <location evidence="1">Membrane</location>
        <topology evidence="1">Multi-pass membrane protein</topology>
    </subcellularLocation>
</comment>
<gene>
    <name evidence="9" type="ORF">VT99_12961</name>
</gene>
<evidence type="ECO:0000256" key="2">
    <source>
        <dbReference type="ARBA" id="ARBA00009045"/>
    </source>
</evidence>
<dbReference type="SUPFAM" id="SSF144091">
    <property type="entry name" value="Rhomboid-like"/>
    <property type="match status" value="1"/>
</dbReference>
<proteinExistence type="inferred from homology"/>
<dbReference type="PANTHER" id="PTHR43731">
    <property type="entry name" value="RHOMBOID PROTEASE"/>
    <property type="match status" value="1"/>
</dbReference>
<reference evidence="9 10" key="1">
    <citation type="submission" date="2017-01" db="EMBL/GenBank/DDBJ databases">
        <title>The cable genome- insights into the physiology and evolution of filamentous bacteria capable of sulfide oxidation via long distance electron transfer.</title>
        <authorList>
            <person name="Schreiber L."/>
            <person name="Bjerg J.T."/>
            <person name="Boggild A."/>
            <person name="Van De Vossenberg J."/>
            <person name="Meysman F."/>
            <person name="Nielsen L.P."/>
            <person name="Schramm A."/>
            <person name="Kjeldsen K.U."/>
        </authorList>
    </citation>
    <scope>NUCLEOTIDE SEQUENCE [LARGE SCALE GENOMIC DNA]</scope>
    <source>
        <strain evidence="9">A2</strain>
    </source>
</reference>
<comment type="caution">
    <text evidence="9">The sequence shown here is derived from an EMBL/GenBank/DDBJ whole genome shotgun (WGS) entry which is preliminary data.</text>
</comment>
<dbReference type="GO" id="GO:0006508">
    <property type="term" value="P:proteolysis"/>
    <property type="evidence" value="ECO:0007669"/>
    <property type="project" value="UniProtKB-KW"/>
</dbReference>
<evidence type="ECO:0000313" key="9">
    <source>
        <dbReference type="EMBL" id="RWX44940.1"/>
    </source>
</evidence>
<dbReference type="EMBL" id="MTKQ01000296">
    <property type="protein sequence ID" value="RWX44940.1"/>
    <property type="molecule type" value="Genomic_DNA"/>
</dbReference>
<organism evidence="9 10">
    <name type="scientific">Candidatus Electrothrix marina</name>
    <dbReference type="NCBI Taxonomy" id="1859130"/>
    <lineage>
        <taxon>Bacteria</taxon>
        <taxon>Pseudomonadati</taxon>
        <taxon>Thermodesulfobacteriota</taxon>
        <taxon>Desulfobulbia</taxon>
        <taxon>Desulfobulbales</taxon>
        <taxon>Desulfobulbaceae</taxon>
        <taxon>Candidatus Electrothrix</taxon>
    </lineage>
</organism>
<evidence type="ECO:0000256" key="7">
    <source>
        <dbReference type="SAM" id="Phobius"/>
    </source>
</evidence>
<keyword evidence="5 7" id="KW-1133">Transmembrane helix</keyword>
<dbReference type="InterPro" id="IPR022764">
    <property type="entry name" value="Peptidase_S54_rhomboid_dom"/>
</dbReference>
<evidence type="ECO:0000256" key="6">
    <source>
        <dbReference type="ARBA" id="ARBA00023136"/>
    </source>
</evidence>
<keyword evidence="6 7" id="KW-0472">Membrane</keyword>
<feature type="transmembrane region" description="Helical" evidence="7">
    <location>
        <begin position="245"/>
        <end position="264"/>
    </location>
</feature>
<evidence type="ECO:0000256" key="3">
    <source>
        <dbReference type="ARBA" id="ARBA00022692"/>
    </source>
</evidence>